<name>A0A450U8V6_9GAMM</name>
<protein>
    <submittedName>
        <fullName evidence="1">Uncharacterized protein</fullName>
    </submittedName>
</protein>
<proteinExistence type="predicted"/>
<gene>
    <name evidence="1" type="ORF">BECKLFY1418A_GA0070994_100417</name>
</gene>
<accession>A0A450U8V6</accession>
<dbReference type="EMBL" id="CAADFH010000004">
    <property type="protein sequence ID" value="VFJ88386.1"/>
    <property type="molecule type" value="Genomic_DNA"/>
</dbReference>
<evidence type="ECO:0000313" key="1">
    <source>
        <dbReference type="EMBL" id="VFJ88386.1"/>
    </source>
</evidence>
<organism evidence="1">
    <name type="scientific">Candidatus Kentrum sp. LFY</name>
    <dbReference type="NCBI Taxonomy" id="2126342"/>
    <lineage>
        <taxon>Bacteria</taxon>
        <taxon>Pseudomonadati</taxon>
        <taxon>Pseudomonadota</taxon>
        <taxon>Gammaproteobacteria</taxon>
        <taxon>Candidatus Kentrum</taxon>
    </lineage>
</organism>
<reference evidence="1" key="1">
    <citation type="submission" date="2019-02" db="EMBL/GenBank/DDBJ databases">
        <authorList>
            <person name="Gruber-Vodicka R. H."/>
            <person name="Seah K. B. B."/>
        </authorList>
    </citation>
    <scope>NUCLEOTIDE SEQUENCE</scope>
    <source>
        <strain evidence="1">BECK_M6</strain>
    </source>
</reference>
<sequence length="110" mass="12891">MANGLRFSVQSGKHTKIILDFLPIWKWVHYKAMLREADSNNQFPITAFRNPFPVTARYRKPTFRIQSKTVFPSEHLYHLRPFYPTYTHSRAIMGIDLCSCQENISAVSKE</sequence>
<dbReference type="AlphaFoldDB" id="A0A450U8V6"/>